<proteinExistence type="predicted"/>
<dbReference type="InterPro" id="IPR023214">
    <property type="entry name" value="HAD_sf"/>
</dbReference>
<dbReference type="SFLD" id="SFLDG01129">
    <property type="entry name" value="C1.5:_HAD__Beta-PGM__Phosphata"/>
    <property type="match status" value="1"/>
</dbReference>
<dbReference type="Gene3D" id="3.40.50.2000">
    <property type="entry name" value="Glycogen Phosphorylase B"/>
    <property type="match status" value="2"/>
</dbReference>
<dbReference type="Gene3D" id="3.40.50.1000">
    <property type="entry name" value="HAD superfamily/HAD-like"/>
    <property type="match status" value="1"/>
</dbReference>
<dbReference type="EMBL" id="CP007451">
    <property type="protein sequence ID" value="AHW60936.1"/>
    <property type="molecule type" value="Genomic_DNA"/>
</dbReference>
<dbReference type="SFLD" id="SFLDS00003">
    <property type="entry name" value="Haloacid_Dehalogenase"/>
    <property type="match status" value="1"/>
</dbReference>
<dbReference type="Pfam" id="PF00702">
    <property type="entry name" value="Hydrolase"/>
    <property type="match status" value="1"/>
</dbReference>
<sequence length="719" mass="83065">MPVVIAHSHLNPGGVNRIIESQIDSLQGEEIKVLVGACPDGSKIKSKNAELHIIPDLNYLERRKYTDQEAMEMLHKIHREIREHLTRDTILHFHNLNLGKNPIVTYAVYLLAKEGVKVFNHAHDFAEDRPSNYSFLEEIIYDNFSQNLNEVLYPNLPNYQFGVLNSFDFDRLKELGVTEDRIEWLPNPVTFDASDDLPEKQVAKQAVCKELNIDADKLLVTYPVRVIQRKNIGEFILLSILFRHRANFAVTQPPQNPLEFEMYKQWIKFCNENEIDIVFEAGQKVNFENLLRGSDFCITTSYKEGFGMVYLEPWLLDTPVVGRDIDFITRDFKNDGFSFPTLYYKLNIPGIKTDFKYLNLKMQMEIISAIISGKIEKHKLFEQNSILNTLFSDVKLYITEKTRQLSKTTILYRDMELNFRNDIKKWLDSSEQLQPIPTTFCPNIKTDSKEKIKAVIFDIYGTLLISSSGDIDQVSLNKDNMRTAMEAGGFDLSGCKEETCSFLLDQFQEQVKKQHEELKTKGHPYPDVDIFEVWKNMFEAAENKGLLKLRGTESWEDTIMVFELLSNRVYPMPGMKEVLLAIKKTGIPMGIVSNAQFYTPIIMNYFLTGEFSTNQHIDLFEEELSVYSFKELRAKPDTALFNKFIPALKSKYNIEPSETIFVGNDMLKDVYTATKAGLRTVLFAGDERSLRLREDDERVKGMFPDFIINDLKQLLKIIG</sequence>
<protein>
    <submittedName>
        <fullName evidence="1">Haloacid dehalogenase</fullName>
    </submittedName>
</protein>
<accession>A0ABM5QB88</accession>
<dbReference type="PANTHER" id="PTHR46191:SF2">
    <property type="entry name" value="HALOACID DEHALOGENASE-LIKE HYDROLASE DOMAIN-CONTAINING PROTEIN 3"/>
    <property type="match status" value="1"/>
</dbReference>
<dbReference type="SUPFAM" id="SSF53756">
    <property type="entry name" value="UDP-Glycosyltransferase/glycogen phosphorylase"/>
    <property type="match status" value="1"/>
</dbReference>
<dbReference type="InterPro" id="IPR051828">
    <property type="entry name" value="HAD-like_hydrolase_domain"/>
</dbReference>
<name>A0ABM5QB88_9BACT</name>
<keyword evidence="2" id="KW-1185">Reference proteome</keyword>
<dbReference type="PANTHER" id="PTHR46191">
    <property type="match status" value="1"/>
</dbReference>
<evidence type="ECO:0000313" key="1">
    <source>
        <dbReference type="EMBL" id="AHW60936.1"/>
    </source>
</evidence>
<dbReference type="SUPFAM" id="SSF56784">
    <property type="entry name" value="HAD-like"/>
    <property type="match status" value="1"/>
</dbReference>
<reference evidence="1 2" key="1">
    <citation type="submission" date="2014-03" db="EMBL/GenBank/DDBJ databases">
        <title>Complete genome sequence of a deeply braunched marine Bacteroidia bacterium Draconibacterium orientale type strain FH5T.</title>
        <authorList>
            <person name="Li X."/>
            <person name="Wang X."/>
            <person name="Xie Z."/>
            <person name="Du Z."/>
            <person name="Chen G."/>
        </authorList>
    </citation>
    <scope>NUCLEOTIDE SEQUENCE [LARGE SCALE GENOMIC DNA]</scope>
    <source>
        <strain evidence="1 2">FH5</strain>
    </source>
</reference>
<dbReference type="Proteomes" id="UP000023772">
    <property type="component" value="Chromosome"/>
</dbReference>
<gene>
    <name evidence="1" type="ORF">FH5T_18355</name>
</gene>
<evidence type="ECO:0000313" key="2">
    <source>
        <dbReference type="Proteomes" id="UP000023772"/>
    </source>
</evidence>
<organism evidence="1 2">
    <name type="scientific">Draconibacterium orientale</name>
    <dbReference type="NCBI Taxonomy" id="1168034"/>
    <lineage>
        <taxon>Bacteria</taxon>
        <taxon>Pseudomonadati</taxon>
        <taxon>Bacteroidota</taxon>
        <taxon>Bacteroidia</taxon>
        <taxon>Marinilabiliales</taxon>
        <taxon>Prolixibacteraceae</taxon>
        <taxon>Draconibacterium</taxon>
    </lineage>
</organism>
<dbReference type="InterPro" id="IPR036412">
    <property type="entry name" value="HAD-like_sf"/>
</dbReference>